<dbReference type="GO" id="GO:0005737">
    <property type="term" value="C:cytoplasm"/>
    <property type="evidence" value="ECO:0007669"/>
    <property type="project" value="TreeGrafter"/>
</dbReference>
<organism evidence="2 3">
    <name type="scientific">Alosa alosa</name>
    <name type="common">allis shad</name>
    <dbReference type="NCBI Taxonomy" id="278164"/>
    <lineage>
        <taxon>Eukaryota</taxon>
        <taxon>Metazoa</taxon>
        <taxon>Chordata</taxon>
        <taxon>Craniata</taxon>
        <taxon>Vertebrata</taxon>
        <taxon>Euteleostomi</taxon>
        <taxon>Actinopterygii</taxon>
        <taxon>Neopterygii</taxon>
        <taxon>Teleostei</taxon>
        <taxon>Clupei</taxon>
        <taxon>Clupeiformes</taxon>
        <taxon>Clupeoidei</taxon>
        <taxon>Clupeidae</taxon>
        <taxon>Alosa</taxon>
    </lineage>
</organism>
<sequence length="289" mass="32850">MDHSDAKQWDPYQTSHRRDFVYRPNSSEPVYGTSTSKVHRNPYTLDKPVDTKTVYNEEFSWKPTSKPACITGTVSGNRRNNPHPSESFMVWRLSRGLWSAYNGKPGTSLPSEQQITDALSAQYRSTYRTDYLGIPQGVQKPTKLKPLSLEKMVSYTIDTEMRHNYSKPSNKPDLQGNTTRYGCNALHGVAPKGIVPTVVHSHIRNQETRKQLTSYDMHFGGKTTDISEVLRSLQPQELKQLYQHLPQKDKDAVDAFLLMTSRRSQVKKGSRSPHSPCKPDWLSAWAGPL</sequence>
<keyword evidence="3" id="KW-1185">Reference proteome</keyword>
<evidence type="ECO:0000313" key="2">
    <source>
        <dbReference type="EMBL" id="KAG5272177.1"/>
    </source>
</evidence>
<proteinExistence type="predicted"/>
<dbReference type="PANTHER" id="PTHR33769:SF1">
    <property type="entry name" value="TESTIS-EXPRESSED PROTEIN 26"/>
    <property type="match status" value="1"/>
</dbReference>
<comment type="caution">
    <text evidence="2">The sequence shown here is derived from an EMBL/GenBank/DDBJ whole genome shotgun (WGS) entry which is preliminary data.</text>
</comment>
<feature type="region of interest" description="Disordered" evidence="1">
    <location>
        <begin position="1"/>
        <end position="39"/>
    </location>
</feature>
<protein>
    <recommendedName>
        <fullName evidence="4">Testis-expressed protein 26</fullName>
    </recommendedName>
</protein>
<dbReference type="PANTHER" id="PTHR33769">
    <property type="entry name" value="TESTIS-EXPRESSED PROTEIN 26 ISOFORM X3"/>
    <property type="match status" value="1"/>
</dbReference>
<feature type="compositionally biased region" description="Polar residues" evidence="1">
    <location>
        <begin position="24"/>
        <end position="36"/>
    </location>
</feature>
<name>A0AAV6GDL7_9TELE</name>
<dbReference type="EMBL" id="JADWDJ010000012">
    <property type="protein sequence ID" value="KAG5272177.1"/>
    <property type="molecule type" value="Genomic_DNA"/>
</dbReference>
<reference evidence="2" key="1">
    <citation type="submission" date="2020-10" db="EMBL/GenBank/DDBJ databases">
        <title>Chromosome-scale genome assembly of the Allis shad, Alosa alosa.</title>
        <authorList>
            <person name="Margot Z."/>
            <person name="Christophe K."/>
            <person name="Cabau C."/>
            <person name="Louis A."/>
            <person name="Berthelot C."/>
            <person name="Parey E."/>
            <person name="Roest Crollius H."/>
            <person name="Montfort J."/>
            <person name="Robinson-Rechavi M."/>
            <person name="Bucao C."/>
            <person name="Bouchez O."/>
            <person name="Gislard M."/>
            <person name="Lluch J."/>
            <person name="Milhes M."/>
            <person name="Lampietro C."/>
            <person name="Lopez Roques C."/>
            <person name="Donnadieu C."/>
            <person name="Braasch I."/>
            <person name="Desvignes T."/>
            <person name="Postlethwait J."/>
            <person name="Bobe J."/>
            <person name="Guiguen Y."/>
        </authorList>
    </citation>
    <scope>NUCLEOTIDE SEQUENCE</scope>
    <source>
        <strain evidence="2">M-15738</strain>
        <tissue evidence="2">Blood</tissue>
    </source>
</reference>
<evidence type="ECO:0000256" key="1">
    <source>
        <dbReference type="SAM" id="MobiDB-lite"/>
    </source>
</evidence>
<evidence type="ECO:0000313" key="3">
    <source>
        <dbReference type="Proteomes" id="UP000823561"/>
    </source>
</evidence>
<gene>
    <name evidence="2" type="ORF">AALO_G00162490</name>
</gene>
<dbReference type="Proteomes" id="UP000823561">
    <property type="component" value="Chromosome 12"/>
</dbReference>
<evidence type="ECO:0008006" key="4">
    <source>
        <dbReference type="Google" id="ProtNLM"/>
    </source>
</evidence>
<dbReference type="InterPro" id="IPR043460">
    <property type="entry name" value="MEDAG/TEX26"/>
</dbReference>
<accession>A0AAV6GDL7</accession>
<dbReference type="AlphaFoldDB" id="A0AAV6GDL7"/>